<name>A0AAF1BKF6_9TREE</name>
<evidence type="ECO:0000256" key="1">
    <source>
        <dbReference type="SAM" id="MobiDB-lite"/>
    </source>
</evidence>
<dbReference type="Proteomes" id="UP000827549">
    <property type="component" value="Chromosome 5"/>
</dbReference>
<dbReference type="EMBL" id="CP086718">
    <property type="protein sequence ID" value="WOO83922.1"/>
    <property type="molecule type" value="Genomic_DNA"/>
</dbReference>
<feature type="compositionally biased region" description="Basic and acidic residues" evidence="1">
    <location>
        <begin position="543"/>
        <end position="560"/>
    </location>
</feature>
<feature type="region of interest" description="Disordered" evidence="1">
    <location>
        <begin position="293"/>
        <end position="339"/>
    </location>
</feature>
<sequence length="571" mass="62984">MSFYWSIMDSLSLIQHMPPTPPDERVATPPPALATMSSVTPYLPTMPSSYPLPSALRTRHRSADAPLLAFQLPGQPPPPRSNKRKPSDEPDDAPKPKRETHRNNERRFKMPLKALFAEASGHKDKAMANRLGSRLKWGSYDGFTGAQRSGRSVISHMEYRRGKIEGVLDEVEEEWDADVVDDGLGDMAESEEQWVEPPISSHDDRGAILAECRAVFVDYTASIQNYEDTHDARILRLRRSNKLESSSLEVPQRLLPHNIVAEWTASILPDLLAPTPQPAEAKVDESDVNVSLPLSHEAEPDPQRFSTPPPSPRPRLQPATPPPAADEFRTMGLNASPGQRSIHFRRTEVDQHAARLRGLLGSLTDMELFDQLNRKATRDTQNREQRAARMFANCLVKPEPGEERTPLAELDPSSIPPSIKTCVSKGVGILNRTGAWSFLKSLDERRSASTGGDAGSMVATTRPKRIRTDGLLLRFKDIDGVEEQRLSALGRPPSTEMSGFQCSVEELESVLQAPITLDDTEDDSTSAIPSLGPHSQVGGVSHDPTEHRDMSQDETGHTEESVSPAGSNDIT</sequence>
<dbReference type="GeneID" id="87810613"/>
<evidence type="ECO:0000313" key="2">
    <source>
        <dbReference type="EMBL" id="WOO83922.1"/>
    </source>
</evidence>
<accession>A0AAF1BKF6</accession>
<feature type="compositionally biased region" description="Basic and acidic residues" evidence="1">
    <location>
        <begin position="85"/>
        <end position="108"/>
    </location>
</feature>
<proteinExistence type="predicted"/>
<keyword evidence="3" id="KW-1185">Reference proteome</keyword>
<feature type="region of interest" description="Disordered" evidence="1">
    <location>
        <begin position="69"/>
        <end position="109"/>
    </location>
</feature>
<organism evidence="2 3">
    <name type="scientific">Vanrija pseudolonga</name>
    <dbReference type="NCBI Taxonomy" id="143232"/>
    <lineage>
        <taxon>Eukaryota</taxon>
        <taxon>Fungi</taxon>
        <taxon>Dikarya</taxon>
        <taxon>Basidiomycota</taxon>
        <taxon>Agaricomycotina</taxon>
        <taxon>Tremellomycetes</taxon>
        <taxon>Trichosporonales</taxon>
        <taxon>Trichosporonaceae</taxon>
        <taxon>Vanrija</taxon>
    </lineage>
</organism>
<feature type="compositionally biased region" description="Pro residues" evidence="1">
    <location>
        <begin position="307"/>
        <end position="324"/>
    </location>
</feature>
<dbReference type="AlphaFoldDB" id="A0AAF1BKF6"/>
<evidence type="ECO:0000313" key="3">
    <source>
        <dbReference type="Proteomes" id="UP000827549"/>
    </source>
</evidence>
<feature type="region of interest" description="Disordered" evidence="1">
    <location>
        <begin position="518"/>
        <end position="571"/>
    </location>
</feature>
<dbReference type="RefSeq" id="XP_062629948.1">
    <property type="nucleotide sequence ID" value="XM_062773964.1"/>
</dbReference>
<protein>
    <submittedName>
        <fullName evidence="2">Uncharacterized protein</fullName>
    </submittedName>
</protein>
<gene>
    <name evidence="2" type="ORF">LOC62_05G007440</name>
</gene>
<reference evidence="2" key="1">
    <citation type="submission" date="2023-10" db="EMBL/GenBank/DDBJ databases">
        <authorList>
            <person name="Noh H."/>
        </authorList>
    </citation>
    <scope>NUCLEOTIDE SEQUENCE</scope>
    <source>
        <strain evidence="2">DUCC4014</strain>
    </source>
</reference>